<evidence type="ECO:0000256" key="7">
    <source>
        <dbReference type="ARBA" id="ARBA00023244"/>
    </source>
</evidence>
<dbReference type="GO" id="GO:0006782">
    <property type="term" value="P:protoporphyrinogen IX biosynthetic process"/>
    <property type="evidence" value="ECO:0007669"/>
    <property type="project" value="UniProtKB-UniPathway"/>
</dbReference>
<evidence type="ECO:0000313" key="10">
    <source>
        <dbReference type="EMBL" id="CAB4648976.1"/>
    </source>
</evidence>
<keyword evidence="7" id="KW-0627">Porphyrin biosynthesis</keyword>
<dbReference type="Gene3D" id="3.20.20.70">
    <property type="entry name" value="Aldolase class I"/>
    <property type="match status" value="1"/>
</dbReference>
<keyword evidence="5" id="KW-0350">Heme biosynthesis</keyword>
<evidence type="ECO:0000256" key="5">
    <source>
        <dbReference type="ARBA" id="ARBA00023133"/>
    </source>
</evidence>
<protein>
    <recommendedName>
        <fullName evidence="4">Delta-aminolevulinic acid dehydratase</fullName>
        <ecNumber evidence="3">4.2.1.24</ecNumber>
    </recommendedName>
    <alternativeName>
        <fullName evidence="8">Porphobilinogen synthase</fullName>
    </alternativeName>
</protein>
<dbReference type="SMART" id="SM01004">
    <property type="entry name" value="ALAD"/>
    <property type="match status" value="1"/>
</dbReference>
<dbReference type="FunFam" id="3.20.20.70:FF:000019">
    <property type="entry name" value="Delta-aminolevulinic acid dehydratase"/>
    <property type="match status" value="1"/>
</dbReference>
<evidence type="ECO:0000256" key="8">
    <source>
        <dbReference type="ARBA" id="ARBA00032837"/>
    </source>
</evidence>
<evidence type="ECO:0000256" key="1">
    <source>
        <dbReference type="ARBA" id="ARBA00004694"/>
    </source>
</evidence>
<evidence type="ECO:0000256" key="9">
    <source>
        <dbReference type="ARBA" id="ARBA00047651"/>
    </source>
</evidence>
<dbReference type="AlphaFoldDB" id="A0A6J6KIC1"/>
<dbReference type="InterPro" id="IPR013785">
    <property type="entry name" value="Aldolase_TIM"/>
</dbReference>
<dbReference type="PIRSF" id="PIRSF001415">
    <property type="entry name" value="Porphbilin_synth"/>
    <property type="match status" value="1"/>
</dbReference>
<comment type="catalytic activity">
    <reaction evidence="9">
        <text>2 5-aminolevulinate = porphobilinogen + 2 H2O + H(+)</text>
        <dbReference type="Rhea" id="RHEA:24064"/>
        <dbReference type="ChEBI" id="CHEBI:15377"/>
        <dbReference type="ChEBI" id="CHEBI:15378"/>
        <dbReference type="ChEBI" id="CHEBI:58126"/>
        <dbReference type="ChEBI" id="CHEBI:356416"/>
        <dbReference type="EC" id="4.2.1.24"/>
    </reaction>
</comment>
<keyword evidence="6" id="KW-0456">Lyase</keyword>
<dbReference type="EC" id="4.2.1.24" evidence="3"/>
<dbReference type="InterPro" id="IPR030656">
    <property type="entry name" value="ALAD_AS"/>
</dbReference>
<dbReference type="GO" id="GO:0008270">
    <property type="term" value="F:zinc ion binding"/>
    <property type="evidence" value="ECO:0007669"/>
    <property type="project" value="TreeGrafter"/>
</dbReference>
<evidence type="ECO:0000256" key="4">
    <source>
        <dbReference type="ARBA" id="ARBA00020771"/>
    </source>
</evidence>
<dbReference type="SUPFAM" id="SSF51569">
    <property type="entry name" value="Aldolase"/>
    <property type="match status" value="1"/>
</dbReference>
<sequence length="339" mass="36627">MVYSNNPTRSLMGMAFPQSRPRRLRSSSAMRDLVAEVQLSTKDLVAPLFVREGITEAQPISSLEGVMQHTLASLRTEVKQLADLGVPAVILFGVPAKKDEVGSGAFDPNGIVQVALKQLQEDVGDRMVLMADLCVDEYTSHGHCGVLDKNGDVDNDKTLEIYCKAALAQAQAGAHVVAPSGMMDGQVGAIRHALDTAGFNNVAIMAYSAKYASGLYGPFRDAVDVQIAGGGNRKGYQQDWRNARESMREVLADIEQGADIVMIKPALSYLDVISSVRARVDVPIAAYHVSGEYAMIKAAAANGWIDHDTVALEQLTAVKRAGADIILTYFARWFAENNR</sequence>
<dbReference type="Pfam" id="PF00490">
    <property type="entry name" value="ALAD"/>
    <property type="match status" value="1"/>
</dbReference>
<organism evidence="10">
    <name type="scientific">freshwater metagenome</name>
    <dbReference type="NCBI Taxonomy" id="449393"/>
    <lineage>
        <taxon>unclassified sequences</taxon>
        <taxon>metagenomes</taxon>
        <taxon>ecological metagenomes</taxon>
    </lineage>
</organism>
<proteinExistence type="inferred from homology"/>
<dbReference type="CDD" id="cd00384">
    <property type="entry name" value="ALAD_PBGS"/>
    <property type="match status" value="1"/>
</dbReference>
<dbReference type="GO" id="GO:0005829">
    <property type="term" value="C:cytosol"/>
    <property type="evidence" value="ECO:0007669"/>
    <property type="project" value="TreeGrafter"/>
</dbReference>
<dbReference type="UniPathway" id="UPA00251">
    <property type="reaction ID" value="UER00318"/>
</dbReference>
<dbReference type="GO" id="GO:0004655">
    <property type="term" value="F:porphobilinogen synthase activity"/>
    <property type="evidence" value="ECO:0007669"/>
    <property type="project" value="UniProtKB-EC"/>
</dbReference>
<dbReference type="EMBL" id="CAEZWB010000077">
    <property type="protein sequence ID" value="CAB4648976.1"/>
    <property type="molecule type" value="Genomic_DNA"/>
</dbReference>
<gene>
    <name evidence="10" type="ORF">UFOPK2166_00697</name>
</gene>
<name>A0A6J6KIC1_9ZZZZ</name>
<dbReference type="NCBIfam" id="NF006762">
    <property type="entry name" value="PRK09283.1"/>
    <property type="match status" value="1"/>
</dbReference>
<evidence type="ECO:0000256" key="2">
    <source>
        <dbReference type="ARBA" id="ARBA00008055"/>
    </source>
</evidence>
<dbReference type="PRINTS" id="PR00144">
    <property type="entry name" value="DALDHYDRTASE"/>
</dbReference>
<dbReference type="InterPro" id="IPR001731">
    <property type="entry name" value="ALAD"/>
</dbReference>
<comment type="similarity">
    <text evidence="2">Belongs to the ALAD family.</text>
</comment>
<dbReference type="PANTHER" id="PTHR11458:SF0">
    <property type="entry name" value="DELTA-AMINOLEVULINIC ACID DEHYDRATASE"/>
    <property type="match status" value="1"/>
</dbReference>
<dbReference type="PANTHER" id="PTHR11458">
    <property type="entry name" value="DELTA-AMINOLEVULINIC ACID DEHYDRATASE"/>
    <property type="match status" value="1"/>
</dbReference>
<evidence type="ECO:0000256" key="6">
    <source>
        <dbReference type="ARBA" id="ARBA00023239"/>
    </source>
</evidence>
<evidence type="ECO:0000256" key="3">
    <source>
        <dbReference type="ARBA" id="ARBA00012053"/>
    </source>
</evidence>
<dbReference type="PROSITE" id="PS00169">
    <property type="entry name" value="D_ALA_DEHYDRATASE"/>
    <property type="match status" value="1"/>
</dbReference>
<accession>A0A6J6KIC1</accession>
<comment type="pathway">
    <text evidence="1">Porphyrin-containing compound metabolism; protoporphyrin-IX biosynthesis; coproporphyrinogen-III from 5-aminolevulinate: step 1/4.</text>
</comment>
<reference evidence="10" key="1">
    <citation type="submission" date="2020-05" db="EMBL/GenBank/DDBJ databases">
        <authorList>
            <person name="Chiriac C."/>
            <person name="Salcher M."/>
            <person name="Ghai R."/>
            <person name="Kavagutti S V."/>
        </authorList>
    </citation>
    <scope>NUCLEOTIDE SEQUENCE</scope>
</reference>